<keyword evidence="12" id="KW-1185">Reference proteome</keyword>
<organism evidence="11 12">
    <name type="scientific">Collinsella ureilytica</name>
    <dbReference type="NCBI Taxonomy" id="2869515"/>
    <lineage>
        <taxon>Bacteria</taxon>
        <taxon>Bacillati</taxon>
        <taxon>Actinomycetota</taxon>
        <taxon>Coriobacteriia</taxon>
        <taxon>Coriobacteriales</taxon>
        <taxon>Coriobacteriaceae</taxon>
        <taxon>Collinsella</taxon>
    </lineage>
</organism>
<dbReference type="Pfam" id="PF08245">
    <property type="entry name" value="Mur_ligase_M"/>
    <property type="match status" value="1"/>
</dbReference>
<dbReference type="SUPFAM" id="SSF53623">
    <property type="entry name" value="MurD-like peptide ligases, catalytic domain"/>
    <property type="match status" value="1"/>
</dbReference>
<protein>
    <recommendedName>
        <fullName evidence="7 8">UDP-N-acetylmuramoylalanine--D-glutamate ligase</fullName>
        <ecNumber evidence="7 8">6.3.2.9</ecNumber>
    </recommendedName>
    <alternativeName>
        <fullName evidence="7">D-glutamic acid-adding enzyme</fullName>
    </alternativeName>
    <alternativeName>
        <fullName evidence="7">UDP-N-acetylmuramoyl-L-alanyl-D-glutamate synthetase</fullName>
    </alternativeName>
</protein>
<dbReference type="GO" id="GO:0008764">
    <property type="term" value="F:UDP-N-acetylmuramoylalanine-D-glutamate ligase activity"/>
    <property type="evidence" value="ECO:0007669"/>
    <property type="project" value="UniProtKB-EC"/>
</dbReference>
<dbReference type="EMBL" id="JAIMFO010000004">
    <property type="protein sequence ID" value="MBY4796936.1"/>
    <property type="molecule type" value="Genomic_DNA"/>
</dbReference>
<comment type="function">
    <text evidence="7 8">Cell wall formation. Catalyzes the addition of glutamate to the nucleotide precursor UDP-N-acetylmuramoyl-L-alanine (UMA).</text>
</comment>
<keyword evidence="7 8" id="KW-0133">Cell shape</keyword>
<evidence type="ECO:0000256" key="7">
    <source>
        <dbReference type="HAMAP-Rule" id="MF_00639"/>
    </source>
</evidence>
<comment type="catalytic activity">
    <reaction evidence="7 8">
        <text>UDP-N-acetyl-alpha-D-muramoyl-L-alanine + D-glutamate + ATP = UDP-N-acetyl-alpha-D-muramoyl-L-alanyl-D-glutamate + ADP + phosphate + H(+)</text>
        <dbReference type="Rhea" id="RHEA:16429"/>
        <dbReference type="ChEBI" id="CHEBI:15378"/>
        <dbReference type="ChEBI" id="CHEBI:29986"/>
        <dbReference type="ChEBI" id="CHEBI:30616"/>
        <dbReference type="ChEBI" id="CHEBI:43474"/>
        <dbReference type="ChEBI" id="CHEBI:83898"/>
        <dbReference type="ChEBI" id="CHEBI:83900"/>
        <dbReference type="ChEBI" id="CHEBI:456216"/>
        <dbReference type="EC" id="6.3.2.9"/>
    </reaction>
</comment>
<comment type="similarity">
    <text evidence="7">Belongs to the MurCDEF family.</text>
</comment>
<dbReference type="InterPro" id="IPR036565">
    <property type="entry name" value="Mur-like_cat_sf"/>
</dbReference>
<dbReference type="SUPFAM" id="SSF53244">
    <property type="entry name" value="MurD-like peptide ligases, peptide-binding domain"/>
    <property type="match status" value="1"/>
</dbReference>
<keyword evidence="7 8" id="KW-0573">Peptidoglycan synthesis</keyword>
<proteinExistence type="inferred from homology"/>
<dbReference type="EC" id="6.3.2.9" evidence="7 8"/>
<keyword evidence="3 7" id="KW-0963">Cytoplasm</keyword>
<dbReference type="InterPro" id="IPR036615">
    <property type="entry name" value="Mur_ligase_C_dom_sf"/>
</dbReference>
<comment type="subcellular location">
    <subcellularLocation>
        <location evidence="1 7 8">Cytoplasm</location>
    </subcellularLocation>
</comment>
<dbReference type="InterPro" id="IPR004101">
    <property type="entry name" value="Mur_ligase_C"/>
</dbReference>
<dbReference type="PANTHER" id="PTHR43692:SF1">
    <property type="entry name" value="UDP-N-ACETYLMURAMOYLALANINE--D-GLUTAMATE LIGASE"/>
    <property type="match status" value="1"/>
</dbReference>
<dbReference type="Gene3D" id="3.40.1190.10">
    <property type="entry name" value="Mur-like, catalytic domain"/>
    <property type="match status" value="1"/>
</dbReference>
<keyword evidence="7 8" id="KW-0131">Cell cycle</keyword>
<keyword evidence="5 7" id="KW-0547">Nucleotide-binding</keyword>
<keyword evidence="6 7" id="KW-0067">ATP-binding</keyword>
<accession>A0ABS7MHV0</accession>
<comment type="pathway">
    <text evidence="2 7 8">Cell wall biogenesis; peptidoglycan biosynthesis.</text>
</comment>
<keyword evidence="4 7" id="KW-0436">Ligase</keyword>
<feature type="binding site" evidence="7">
    <location>
        <begin position="117"/>
        <end position="123"/>
    </location>
    <ligand>
        <name>ATP</name>
        <dbReference type="ChEBI" id="CHEBI:30616"/>
    </ligand>
</feature>
<evidence type="ECO:0000256" key="4">
    <source>
        <dbReference type="ARBA" id="ARBA00022598"/>
    </source>
</evidence>
<dbReference type="Pfam" id="PF02875">
    <property type="entry name" value="Mur_ligase_C"/>
    <property type="match status" value="1"/>
</dbReference>
<feature type="domain" description="Mur ligase C-terminal" evidence="9">
    <location>
        <begin position="319"/>
        <end position="437"/>
    </location>
</feature>
<dbReference type="Gene3D" id="3.90.190.20">
    <property type="entry name" value="Mur ligase, C-terminal domain"/>
    <property type="match status" value="1"/>
</dbReference>
<dbReference type="Gene3D" id="3.40.50.720">
    <property type="entry name" value="NAD(P)-binding Rossmann-like Domain"/>
    <property type="match status" value="1"/>
</dbReference>
<evidence type="ECO:0000256" key="6">
    <source>
        <dbReference type="ARBA" id="ARBA00022840"/>
    </source>
</evidence>
<feature type="domain" description="Mur ligase central" evidence="10">
    <location>
        <begin position="115"/>
        <end position="297"/>
    </location>
</feature>
<keyword evidence="7 8" id="KW-0961">Cell wall biogenesis/degradation</keyword>
<dbReference type="InterPro" id="IPR005762">
    <property type="entry name" value="MurD"/>
</dbReference>
<comment type="caution">
    <text evidence="11">The sequence shown here is derived from an EMBL/GenBank/DDBJ whole genome shotgun (WGS) entry which is preliminary data.</text>
</comment>
<keyword evidence="7 8" id="KW-0132">Cell division</keyword>
<dbReference type="NCBIfam" id="TIGR01087">
    <property type="entry name" value="murD"/>
    <property type="match status" value="1"/>
</dbReference>
<reference evidence="11 12" key="1">
    <citation type="submission" date="2021-08" db="EMBL/GenBank/DDBJ databases">
        <title>Collinsella faecalis sp. nov. isolated from swine faeces.</title>
        <authorList>
            <person name="Oh B.S."/>
            <person name="Lee J.H."/>
        </authorList>
    </citation>
    <scope>NUCLEOTIDE SEQUENCE [LARGE SCALE GENOMIC DNA]</scope>
    <source>
        <strain evidence="11 12">AGMB00827</strain>
    </source>
</reference>
<gene>
    <name evidence="7 11" type="primary">murD</name>
    <name evidence="11" type="ORF">K6V98_00950</name>
</gene>
<evidence type="ECO:0000256" key="1">
    <source>
        <dbReference type="ARBA" id="ARBA00004496"/>
    </source>
</evidence>
<evidence type="ECO:0000259" key="10">
    <source>
        <dbReference type="Pfam" id="PF08245"/>
    </source>
</evidence>
<dbReference type="Proteomes" id="UP000700908">
    <property type="component" value="Unassembled WGS sequence"/>
</dbReference>
<evidence type="ECO:0000313" key="11">
    <source>
        <dbReference type="EMBL" id="MBY4796936.1"/>
    </source>
</evidence>
<evidence type="ECO:0000259" key="9">
    <source>
        <dbReference type="Pfam" id="PF02875"/>
    </source>
</evidence>
<evidence type="ECO:0000256" key="8">
    <source>
        <dbReference type="RuleBase" id="RU003664"/>
    </source>
</evidence>
<evidence type="ECO:0000256" key="3">
    <source>
        <dbReference type="ARBA" id="ARBA00022490"/>
    </source>
</evidence>
<dbReference type="InterPro" id="IPR013221">
    <property type="entry name" value="Mur_ligase_cen"/>
</dbReference>
<evidence type="ECO:0000313" key="12">
    <source>
        <dbReference type="Proteomes" id="UP000700908"/>
    </source>
</evidence>
<evidence type="ECO:0000256" key="5">
    <source>
        <dbReference type="ARBA" id="ARBA00022741"/>
    </source>
</evidence>
<dbReference type="HAMAP" id="MF_00639">
    <property type="entry name" value="MurD"/>
    <property type="match status" value="1"/>
</dbReference>
<evidence type="ECO:0000256" key="2">
    <source>
        <dbReference type="ARBA" id="ARBA00004752"/>
    </source>
</evidence>
<name>A0ABS7MHV0_9ACTN</name>
<dbReference type="PANTHER" id="PTHR43692">
    <property type="entry name" value="UDP-N-ACETYLMURAMOYLALANINE--D-GLUTAMATE LIGASE"/>
    <property type="match status" value="1"/>
</dbReference>
<sequence>MCAKEPFSLLILGQGSTGSALASWALKHRPERVSSVTVMGGASSLPNATTRELEAAGVSFIYGTDEVVGSYDLCVASPGISEFSPFFLSARAASQEIMGEPEFAYRLSPEHWCAITGTNGKTTTTALIAHLLQASNIAHDTVGNIGDPCISRVDERAEQSWFVAELSSFQLATTHDLRPRVGILLNIAPDHLSWHRTQEAYARAKLRMFANMEGDDLCIVCDDDPGITAFLEAGALGDRRVCHVSMLDTGSPEAAFVRGGVLTVRLAGEEIRLVRPEELKIPGTHNTLNALAAAAAALYVGADEECVRQGLCEFAPLEHRLEPAGEAAGVFYINDSKATNTDAVICALQALAAERTIVLLGGRDKGGPLEAFADTVAQSVVAAVCFGEARERIRRALEAAQGSESIDIAEAADLRDAVDVARSLAHPGDTILLSPACSSFDEFQSFEERGSAFKAYVAELAAADEG</sequence>